<reference evidence="2" key="1">
    <citation type="submission" date="2017-04" db="EMBL/GenBank/DDBJ databases">
        <title>Unexpected and diverse lifestyles within the genus Limnohabitans.</title>
        <authorList>
            <person name="Kasalicky V."/>
            <person name="Mehrshad M."/>
            <person name="Andrei S.-A."/>
            <person name="Salcher M."/>
            <person name="Kratochvilova H."/>
            <person name="Simek K."/>
            <person name="Ghai R."/>
        </authorList>
    </citation>
    <scope>NUCLEOTIDE SEQUENCE [LARGE SCALE GENOMIC DNA]</scope>
    <source>
        <strain evidence="2">II-D5</strain>
    </source>
</reference>
<proteinExistence type="predicted"/>
<evidence type="ECO:0000313" key="3">
    <source>
        <dbReference type="Proteomes" id="UP000037507"/>
    </source>
</evidence>
<dbReference type="RefSeq" id="WP_053176263.1">
    <property type="nucleotide sequence ID" value="NZ_LFYT02000003.1"/>
</dbReference>
<dbReference type="AlphaFoldDB" id="A0A2T7UHQ3"/>
<feature type="transmembrane region" description="Helical" evidence="1">
    <location>
        <begin position="90"/>
        <end position="110"/>
    </location>
</feature>
<dbReference type="OrthoDB" id="9181053at2"/>
<dbReference type="EMBL" id="LFYT02000003">
    <property type="protein sequence ID" value="PVE44151.1"/>
    <property type="molecule type" value="Genomic_DNA"/>
</dbReference>
<feature type="transmembrane region" description="Helical" evidence="1">
    <location>
        <begin position="116"/>
        <end position="135"/>
    </location>
</feature>
<evidence type="ECO:0000313" key="2">
    <source>
        <dbReference type="EMBL" id="PVE44151.1"/>
    </source>
</evidence>
<keyword evidence="1" id="KW-0812">Transmembrane</keyword>
<dbReference type="Proteomes" id="UP000037507">
    <property type="component" value="Unassembled WGS sequence"/>
</dbReference>
<evidence type="ECO:0008006" key="4">
    <source>
        <dbReference type="Google" id="ProtNLM"/>
    </source>
</evidence>
<feature type="transmembrane region" description="Helical" evidence="1">
    <location>
        <begin position="156"/>
        <end position="180"/>
    </location>
</feature>
<gene>
    <name evidence="2" type="ORF">H663_004170</name>
</gene>
<organism evidence="2 3">
    <name type="scientific">Limnohabitans planktonicus II-D5</name>
    <dbReference type="NCBI Taxonomy" id="1293045"/>
    <lineage>
        <taxon>Bacteria</taxon>
        <taxon>Pseudomonadati</taxon>
        <taxon>Pseudomonadota</taxon>
        <taxon>Betaproteobacteria</taxon>
        <taxon>Burkholderiales</taxon>
        <taxon>Comamonadaceae</taxon>
        <taxon>Limnohabitans</taxon>
    </lineage>
</organism>
<keyword evidence="1" id="KW-1133">Transmembrane helix</keyword>
<feature type="transmembrane region" description="Helical" evidence="1">
    <location>
        <begin position="206"/>
        <end position="230"/>
    </location>
</feature>
<accession>A0A2T7UHQ3</accession>
<keyword evidence="1" id="KW-0472">Membrane</keyword>
<sequence>MKEIFLGLVPGSVFLYRYTPKFSLGTVSGLFLMEIMPFLIISFIESISLIYVLIGFLLLYSVYDLGYLDNDSKAGQEKIGATIRNQFSKFNYKLFFLIRIPLIAYAFIYVTTMNVAISGLSLGTILAIIPVFILHNRLENRMLRISTFIALNNLKIIARLLLLSPLLGYYLLSAIPHLFIKSLHYMNTKGLIAIDDACIKAITLPIYIGFFCGFIFIDPWLIVVSTPYFINHTKSILFGIILNKSKFFIEKD</sequence>
<name>A0A2T7UHQ3_9BURK</name>
<protein>
    <recommendedName>
        <fullName evidence="4">Prenyltransferase</fullName>
    </recommendedName>
</protein>
<comment type="caution">
    <text evidence="2">The sequence shown here is derived from an EMBL/GenBank/DDBJ whole genome shotgun (WGS) entry which is preliminary data.</text>
</comment>
<keyword evidence="3" id="KW-1185">Reference proteome</keyword>
<evidence type="ECO:0000256" key="1">
    <source>
        <dbReference type="SAM" id="Phobius"/>
    </source>
</evidence>